<name>A0ABY1LKH7_9MICO</name>
<keyword evidence="1" id="KW-0812">Transmembrane</keyword>
<accession>A0ABY1LKH7</accession>
<organism evidence="2 3">
    <name type="scientific">Plantibacter cousiniae</name>
    <name type="common">nom. nud.</name>
    <dbReference type="NCBI Taxonomy" id="199709"/>
    <lineage>
        <taxon>Bacteria</taxon>
        <taxon>Bacillati</taxon>
        <taxon>Actinomycetota</taxon>
        <taxon>Actinomycetes</taxon>
        <taxon>Micrococcales</taxon>
        <taxon>Microbacteriaceae</taxon>
        <taxon>Plantibacter</taxon>
    </lineage>
</organism>
<evidence type="ECO:0000313" key="3">
    <source>
        <dbReference type="Proteomes" id="UP000190827"/>
    </source>
</evidence>
<dbReference type="Proteomes" id="UP000190827">
    <property type="component" value="Unassembled WGS sequence"/>
</dbReference>
<gene>
    <name evidence="2" type="ORF">SAMN06295973_1752</name>
</gene>
<feature type="transmembrane region" description="Helical" evidence="1">
    <location>
        <begin position="6"/>
        <end position="21"/>
    </location>
</feature>
<keyword evidence="1" id="KW-0472">Membrane</keyword>
<evidence type="ECO:0000256" key="1">
    <source>
        <dbReference type="SAM" id="Phobius"/>
    </source>
</evidence>
<evidence type="ECO:0008006" key="4">
    <source>
        <dbReference type="Google" id="ProtNLM"/>
    </source>
</evidence>
<evidence type="ECO:0000313" key="2">
    <source>
        <dbReference type="EMBL" id="SKC53537.1"/>
    </source>
</evidence>
<reference evidence="2 3" key="1">
    <citation type="submission" date="2017-02" db="EMBL/GenBank/DDBJ databases">
        <authorList>
            <person name="Varghese N."/>
            <person name="Submissions S."/>
        </authorList>
    </citation>
    <scope>NUCLEOTIDE SEQUENCE [LARGE SCALE GENOMIC DNA]</scope>
    <source>
        <strain evidence="2 3">VKM Ac-1787</strain>
    </source>
</reference>
<keyword evidence="3" id="KW-1185">Reference proteome</keyword>
<feature type="transmembrane region" description="Helical" evidence="1">
    <location>
        <begin position="28"/>
        <end position="52"/>
    </location>
</feature>
<dbReference type="EMBL" id="FUZO01000001">
    <property type="protein sequence ID" value="SKC53537.1"/>
    <property type="molecule type" value="Genomic_DNA"/>
</dbReference>
<feature type="transmembrane region" description="Helical" evidence="1">
    <location>
        <begin position="58"/>
        <end position="79"/>
    </location>
</feature>
<proteinExistence type="predicted"/>
<keyword evidence="1" id="KW-1133">Transmembrane helix</keyword>
<sequence>MELLFVVLGGAILGLAVRYLLPGRDQHGAALIPAVATLVAAVVWVAATWAGMAWDGGWIWVLAFGASVVVSVVVDLVLVRVRTSSDEAMLTRLQQGVAA</sequence>
<dbReference type="RefSeq" id="WP_079705552.1">
    <property type="nucleotide sequence ID" value="NZ_CAKKLQ010000001.1"/>
</dbReference>
<comment type="caution">
    <text evidence="2">The sequence shown here is derived from an EMBL/GenBank/DDBJ whole genome shotgun (WGS) entry which is preliminary data.</text>
</comment>
<protein>
    <recommendedName>
        <fullName evidence="4">Integral membrane protein</fullName>
    </recommendedName>
</protein>